<dbReference type="EMBL" id="BBWV01000003">
    <property type="protein sequence ID" value="GAO44125.1"/>
    <property type="molecule type" value="Genomic_DNA"/>
</dbReference>
<dbReference type="Pfam" id="PF22548">
    <property type="entry name" value="AEP-TOTE"/>
    <property type="match status" value="1"/>
</dbReference>
<dbReference type="OrthoDB" id="9759819at2"/>
<proteinExistence type="predicted"/>
<evidence type="ECO:0000313" key="3">
    <source>
        <dbReference type="Proteomes" id="UP000033121"/>
    </source>
</evidence>
<organism evidence="2 3">
    <name type="scientific">Flavihumibacter petaseus NBRC 106054</name>
    <dbReference type="NCBI Taxonomy" id="1220578"/>
    <lineage>
        <taxon>Bacteria</taxon>
        <taxon>Pseudomonadati</taxon>
        <taxon>Bacteroidota</taxon>
        <taxon>Chitinophagia</taxon>
        <taxon>Chitinophagales</taxon>
        <taxon>Chitinophagaceae</taxon>
        <taxon>Flavihumibacter</taxon>
    </lineage>
</organism>
<feature type="domain" description="TOTE conflict system primase" evidence="1">
    <location>
        <begin position="5"/>
        <end position="97"/>
    </location>
</feature>
<protein>
    <recommendedName>
        <fullName evidence="1">TOTE conflict system primase domain-containing protein</fullName>
    </recommendedName>
</protein>
<reference evidence="2 3" key="1">
    <citation type="submission" date="2015-04" db="EMBL/GenBank/DDBJ databases">
        <title>Whole genome shotgun sequence of Flavihumibacter petaseus NBRC 106054.</title>
        <authorList>
            <person name="Miyazawa S."/>
            <person name="Hosoyama A."/>
            <person name="Hashimoto M."/>
            <person name="Noguchi M."/>
            <person name="Tsuchikane K."/>
            <person name="Ohji S."/>
            <person name="Yamazoe A."/>
            <person name="Ichikawa N."/>
            <person name="Kimura A."/>
            <person name="Fujita N."/>
        </authorList>
    </citation>
    <scope>NUCLEOTIDE SEQUENCE [LARGE SCALE GENOMIC DNA]</scope>
    <source>
        <strain evidence="2 3">NBRC 106054</strain>
    </source>
</reference>
<dbReference type="InterPro" id="IPR054347">
    <property type="entry name" value="TOTE_primase"/>
</dbReference>
<evidence type="ECO:0000259" key="1">
    <source>
        <dbReference type="Pfam" id="PF22548"/>
    </source>
</evidence>
<dbReference type="Proteomes" id="UP000033121">
    <property type="component" value="Unassembled WGS sequence"/>
</dbReference>
<dbReference type="RefSeq" id="WP_046370099.1">
    <property type="nucleotide sequence ID" value="NZ_BBWV01000003.1"/>
</dbReference>
<accession>A0A0E9N431</accession>
<dbReference type="AlphaFoldDB" id="A0A0E9N431"/>
<dbReference type="STRING" id="1220578.FPE01S_03_01640"/>
<name>A0A0E9N431_9BACT</name>
<evidence type="ECO:0000313" key="2">
    <source>
        <dbReference type="EMBL" id="GAO44125.1"/>
    </source>
</evidence>
<gene>
    <name evidence="2" type="ORF">FPE01S_03_01640</name>
</gene>
<sequence>MAAGKLEIFKSLFKGREDVFAIRWKRDGKSGYMPAYDLDWEQFRLHQAKGSKLKDFKEKSYAPLSDQRLLNHLAGKEVLGIYPLLPDNSSWFIVATAKDIPENVETLEVTL</sequence>
<keyword evidence="3" id="KW-1185">Reference proteome</keyword>
<comment type="caution">
    <text evidence="2">The sequence shown here is derived from an EMBL/GenBank/DDBJ whole genome shotgun (WGS) entry which is preliminary data.</text>
</comment>